<reference evidence="2" key="1">
    <citation type="submission" date="2022-01" db="EMBL/GenBank/DDBJ databases">
        <title>Genome-Based Taxonomic Classification of the Phylum Actinobacteria.</title>
        <authorList>
            <person name="Gao Y."/>
        </authorList>
    </citation>
    <scope>NUCLEOTIDE SEQUENCE</scope>
    <source>
        <strain evidence="2">KLBMP 8922</strain>
    </source>
</reference>
<gene>
    <name evidence="2" type="ORF">LZ495_42295</name>
</gene>
<dbReference type="InterPro" id="IPR014729">
    <property type="entry name" value="Rossmann-like_a/b/a_fold"/>
</dbReference>
<dbReference type="RefSeq" id="WP_235058584.1">
    <property type="nucleotide sequence ID" value="NZ_JAKFHA010000061.1"/>
</dbReference>
<dbReference type="AlphaFoldDB" id="A0AA41U9F7"/>
<dbReference type="Proteomes" id="UP001165378">
    <property type="component" value="Unassembled WGS sequence"/>
</dbReference>
<evidence type="ECO:0000313" key="2">
    <source>
        <dbReference type="EMBL" id="MCF2533819.1"/>
    </source>
</evidence>
<dbReference type="InterPro" id="IPR006016">
    <property type="entry name" value="UspA"/>
</dbReference>
<comment type="caution">
    <text evidence="2">The sequence shown here is derived from an EMBL/GenBank/DDBJ whole genome shotgun (WGS) entry which is preliminary data.</text>
</comment>
<dbReference type="Gene3D" id="3.40.50.620">
    <property type="entry name" value="HUPs"/>
    <property type="match status" value="1"/>
</dbReference>
<evidence type="ECO:0000313" key="3">
    <source>
        <dbReference type="Proteomes" id="UP001165378"/>
    </source>
</evidence>
<evidence type="ECO:0000259" key="1">
    <source>
        <dbReference type="Pfam" id="PF00582"/>
    </source>
</evidence>
<organism evidence="2 3">
    <name type="scientific">Yinghuangia soli</name>
    <dbReference type="NCBI Taxonomy" id="2908204"/>
    <lineage>
        <taxon>Bacteria</taxon>
        <taxon>Bacillati</taxon>
        <taxon>Actinomycetota</taxon>
        <taxon>Actinomycetes</taxon>
        <taxon>Kitasatosporales</taxon>
        <taxon>Streptomycetaceae</taxon>
        <taxon>Yinghuangia</taxon>
    </lineage>
</organism>
<keyword evidence="3" id="KW-1185">Reference proteome</keyword>
<dbReference type="PANTHER" id="PTHR46553:SF3">
    <property type="entry name" value="ADENINE NUCLEOTIDE ALPHA HYDROLASES-LIKE SUPERFAMILY PROTEIN"/>
    <property type="match status" value="1"/>
</dbReference>
<sequence>MAGVDGSDTDPPVLAWAAREALLRGAELVVVHAWQPAQADRAPYAPPCARGHHEFQEAEAHHLLKRAVESALSLMPDVAVRAVAAQGPAVPTLLEHAAGADLLVLGRRCRDQAAEPALGPVTRACVRRAACPVVTVAAPRLPSAADGPRALPQPTGNAV</sequence>
<dbReference type="PANTHER" id="PTHR46553">
    <property type="entry name" value="ADENINE NUCLEOTIDE ALPHA HYDROLASES-LIKE SUPERFAMILY PROTEIN"/>
    <property type="match status" value="1"/>
</dbReference>
<feature type="domain" description="UspA" evidence="1">
    <location>
        <begin position="2"/>
        <end position="136"/>
    </location>
</feature>
<proteinExistence type="predicted"/>
<accession>A0AA41U9F7</accession>
<dbReference type="SUPFAM" id="SSF52402">
    <property type="entry name" value="Adenine nucleotide alpha hydrolases-like"/>
    <property type="match status" value="1"/>
</dbReference>
<dbReference type="Pfam" id="PF00582">
    <property type="entry name" value="Usp"/>
    <property type="match status" value="1"/>
</dbReference>
<name>A0AA41U9F7_9ACTN</name>
<dbReference type="EMBL" id="JAKFHA010000061">
    <property type="protein sequence ID" value="MCF2533819.1"/>
    <property type="molecule type" value="Genomic_DNA"/>
</dbReference>
<protein>
    <submittedName>
        <fullName evidence="2">Universal stress protein</fullName>
    </submittedName>
</protein>